<dbReference type="InterPro" id="IPR036909">
    <property type="entry name" value="Cyt_c-like_dom_sf"/>
</dbReference>
<evidence type="ECO:0000256" key="15">
    <source>
        <dbReference type="PROSITE-ProRule" id="PRU00433"/>
    </source>
</evidence>
<reference evidence="19 20" key="1">
    <citation type="journal article" date="2016" name="Nat. Commun.">
        <title>Thousands of microbial genomes shed light on interconnected biogeochemical processes in an aquifer system.</title>
        <authorList>
            <person name="Anantharaman K."/>
            <person name="Brown C.T."/>
            <person name="Hug L.A."/>
            <person name="Sharon I."/>
            <person name="Castelle C.J."/>
            <person name="Probst A.J."/>
            <person name="Thomas B.C."/>
            <person name="Singh A."/>
            <person name="Wilkins M.J."/>
            <person name="Karaoz U."/>
            <person name="Brodie E.L."/>
            <person name="Williams K.H."/>
            <person name="Hubbard S.S."/>
            <person name="Banfield J.F."/>
        </authorList>
    </citation>
    <scope>NUCLEOTIDE SEQUENCE [LARGE SCALE GENOMIC DNA]</scope>
</reference>
<protein>
    <recommendedName>
        <fullName evidence="3">cytochrome-c oxidase</fullName>
        <ecNumber evidence="3">7.1.1.9</ecNumber>
    </recommendedName>
</protein>
<evidence type="ECO:0000259" key="18">
    <source>
        <dbReference type="PROSITE" id="PS51007"/>
    </source>
</evidence>
<dbReference type="Gene3D" id="1.10.287.90">
    <property type="match status" value="1"/>
</dbReference>
<evidence type="ECO:0000256" key="12">
    <source>
        <dbReference type="ARBA" id="ARBA00023008"/>
    </source>
</evidence>
<dbReference type="InterPro" id="IPR002429">
    <property type="entry name" value="CcO_II-like_C"/>
</dbReference>
<evidence type="ECO:0000256" key="8">
    <source>
        <dbReference type="ARBA" id="ARBA00022967"/>
    </source>
</evidence>
<dbReference type="Gene3D" id="1.10.760.10">
    <property type="entry name" value="Cytochrome c-like domain"/>
    <property type="match status" value="2"/>
</dbReference>
<dbReference type="SUPFAM" id="SSF46626">
    <property type="entry name" value="Cytochrome c"/>
    <property type="match status" value="2"/>
</dbReference>
<dbReference type="PANTHER" id="PTHR22888">
    <property type="entry name" value="CYTOCHROME C OXIDASE, SUBUNIT II"/>
    <property type="match status" value="1"/>
</dbReference>
<evidence type="ECO:0000256" key="1">
    <source>
        <dbReference type="ARBA" id="ARBA00004141"/>
    </source>
</evidence>
<dbReference type="SUPFAM" id="SSF81464">
    <property type="entry name" value="Cytochrome c oxidase subunit II-like, transmembrane region"/>
    <property type="match status" value="1"/>
</dbReference>
<evidence type="ECO:0000256" key="16">
    <source>
        <dbReference type="SAM" id="Phobius"/>
    </source>
</evidence>
<keyword evidence="11 15" id="KW-0408">Iron</keyword>
<proteinExistence type="inferred from homology"/>
<dbReference type="SUPFAM" id="SSF49503">
    <property type="entry name" value="Cupredoxins"/>
    <property type="match status" value="1"/>
</dbReference>
<keyword evidence="9" id="KW-0249">Electron transport</keyword>
<evidence type="ECO:0000256" key="4">
    <source>
        <dbReference type="ARBA" id="ARBA00022448"/>
    </source>
</evidence>
<keyword evidence="13 16" id="KW-0472">Membrane</keyword>
<organism evidence="19 20">
    <name type="scientific">Candidatus Muproteobacteria bacterium RIFCSPLOWO2_01_FULL_60_18</name>
    <dbReference type="NCBI Taxonomy" id="1817768"/>
    <lineage>
        <taxon>Bacteria</taxon>
        <taxon>Pseudomonadati</taxon>
        <taxon>Pseudomonadota</taxon>
        <taxon>Candidatus Muproteobacteria</taxon>
    </lineage>
</organism>
<dbReference type="Gene3D" id="2.60.40.420">
    <property type="entry name" value="Cupredoxins - blue copper proteins"/>
    <property type="match status" value="1"/>
</dbReference>
<dbReference type="GO" id="GO:0005507">
    <property type="term" value="F:copper ion binding"/>
    <property type="evidence" value="ECO:0007669"/>
    <property type="project" value="InterPro"/>
</dbReference>
<dbReference type="GO" id="GO:0020037">
    <property type="term" value="F:heme binding"/>
    <property type="evidence" value="ECO:0007669"/>
    <property type="project" value="InterPro"/>
</dbReference>
<dbReference type="EC" id="7.1.1.9" evidence="3"/>
<dbReference type="PROSITE" id="PS51007">
    <property type="entry name" value="CYTC"/>
    <property type="match status" value="2"/>
</dbReference>
<name>A0A1F6U1P1_9PROT</name>
<evidence type="ECO:0000313" key="19">
    <source>
        <dbReference type="EMBL" id="OGI51295.1"/>
    </source>
</evidence>
<feature type="domain" description="Cytochrome c" evidence="18">
    <location>
        <begin position="267"/>
        <end position="354"/>
    </location>
</feature>
<sequence length="454" mass="49790">MTLAIVLILLVVGSVLFHFLSPWWFTPLASNWGTIDDTISITLWVTGFVFVAVNLFMAYAVIRYRHRKGRRAAYEPENKKLEGWLTGLTALGVVAMLAPGLFVWAKFVDVPEDAAVFEVVGKQWHWSYRFPGKDGVMGTVDARYVSDKNPFGLNPDDPNGQDDVLVASPELHLPIGKPVKALLRSIDVLHDFTVPQFRVKMDLVPGLVSYVWFTPTRTGKFDLLCEELCGVAHFAMRGRVVVEEEAAFNAWLSNYPTFAQTSAQATGHAAAGKPLYAVCGSCHGLQAEGNLALNAPKLSGQGDWYLKRQLKYYKQGARGTHEKDVFGKTMAPMAATLSDDAAIENVIAYIKTLPDNPAPATVKGDAKNGQKPFVTCGACHGADGRGIQAMNAPRLAGMSDWYMVTQLKNYKLGIRGAHPKDMYGNQMALMAAILTDDQAINDLVAYTDSLNTLR</sequence>
<dbReference type="InterPro" id="IPR001505">
    <property type="entry name" value="Copper_CuA"/>
</dbReference>
<comment type="similarity">
    <text evidence="2">Belongs to the cytochrome c oxidase subunit 2 family.</text>
</comment>
<dbReference type="GO" id="GO:0042773">
    <property type="term" value="P:ATP synthesis coupled electron transport"/>
    <property type="evidence" value="ECO:0007669"/>
    <property type="project" value="TreeGrafter"/>
</dbReference>
<keyword evidence="7 15" id="KW-0479">Metal-binding</keyword>
<dbReference type="Proteomes" id="UP000179037">
    <property type="component" value="Unassembled WGS sequence"/>
</dbReference>
<evidence type="ECO:0000256" key="9">
    <source>
        <dbReference type="ARBA" id="ARBA00022982"/>
    </source>
</evidence>
<evidence type="ECO:0000256" key="14">
    <source>
        <dbReference type="ARBA" id="ARBA00047816"/>
    </source>
</evidence>
<keyword evidence="4" id="KW-0813">Transport</keyword>
<evidence type="ECO:0000256" key="13">
    <source>
        <dbReference type="ARBA" id="ARBA00023136"/>
    </source>
</evidence>
<evidence type="ECO:0000256" key="7">
    <source>
        <dbReference type="ARBA" id="ARBA00022723"/>
    </source>
</evidence>
<feature type="domain" description="Cytochrome c" evidence="18">
    <location>
        <begin position="364"/>
        <end position="451"/>
    </location>
</feature>
<dbReference type="InterPro" id="IPR036257">
    <property type="entry name" value="Cyt_c_oxidase_su2_TM_sf"/>
</dbReference>
<accession>A0A1F6U1P1</accession>
<evidence type="ECO:0000256" key="10">
    <source>
        <dbReference type="ARBA" id="ARBA00022989"/>
    </source>
</evidence>
<feature type="transmembrane region" description="Helical" evidence="16">
    <location>
        <begin position="83"/>
        <end position="105"/>
    </location>
</feature>
<dbReference type="EMBL" id="MFTC01000044">
    <property type="protein sequence ID" value="OGI51295.1"/>
    <property type="molecule type" value="Genomic_DNA"/>
</dbReference>
<gene>
    <name evidence="19" type="ORF">A3A87_05880</name>
</gene>
<dbReference type="GO" id="GO:0004129">
    <property type="term" value="F:cytochrome-c oxidase activity"/>
    <property type="evidence" value="ECO:0007669"/>
    <property type="project" value="UniProtKB-EC"/>
</dbReference>
<dbReference type="STRING" id="1817768.A3A87_05880"/>
<dbReference type="Pfam" id="PF00116">
    <property type="entry name" value="COX2"/>
    <property type="match status" value="1"/>
</dbReference>
<evidence type="ECO:0000259" key="17">
    <source>
        <dbReference type="PROSITE" id="PS50857"/>
    </source>
</evidence>
<evidence type="ECO:0000256" key="6">
    <source>
        <dbReference type="ARBA" id="ARBA00022692"/>
    </source>
</evidence>
<dbReference type="InterPro" id="IPR008972">
    <property type="entry name" value="Cupredoxin"/>
</dbReference>
<comment type="caution">
    <text evidence="19">The sequence shown here is derived from an EMBL/GenBank/DDBJ whole genome shotgun (WGS) entry which is preliminary data.</text>
</comment>
<dbReference type="PROSITE" id="PS00078">
    <property type="entry name" value="COX2"/>
    <property type="match status" value="1"/>
</dbReference>
<comment type="subcellular location">
    <subcellularLocation>
        <location evidence="1">Membrane</location>
        <topology evidence="1">Multi-pass membrane protein</topology>
    </subcellularLocation>
</comment>
<dbReference type="PROSITE" id="PS50857">
    <property type="entry name" value="COX2_CUA"/>
    <property type="match status" value="1"/>
</dbReference>
<feature type="domain" description="Cytochrome oxidase subunit II copper A binding" evidence="17">
    <location>
        <begin position="112"/>
        <end position="254"/>
    </location>
</feature>
<keyword evidence="12" id="KW-0186">Copper</keyword>
<dbReference type="InterPro" id="IPR045187">
    <property type="entry name" value="CcO_II"/>
</dbReference>
<comment type="catalytic activity">
    <reaction evidence="14">
        <text>4 Fe(II)-[cytochrome c] + O2 + 8 H(+)(in) = 4 Fe(III)-[cytochrome c] + 2 H2O + 4 H(+)(out)</text>
        <dbReference type="Rhea" id="RHEA:11436"/>
        <dbReference type="Rhea" id="RHEA-COMP:10350"/>
        <dbReference type="Rhea" id="RHEA-COMP:14399"/>
        <dbReference type="ChEBI" id="CHEBI:15377"/>
        <dbReference type="ChEBI" id="CHEBI:15378"/>
        <dbReference type="ChEBI" id="CHEBI:15379"/>
        <dbReference type="ChEBI" id="CHEBI:29033"/>
        <dbReference type="ChEBI" id="CHEBI:29034"/>
        <dbReference type="EC" id="7.1.1.9"/>
    </reaction>
</comment>
<dbReference type="Pfam" id="PF00034">
    <property type="entry name" value="Cytochrom_C"/>
    <property type="match status" value="2"/>
</dbReference>
<keyword evidence="5 15" id="KW-0349">Heme</keyword>
<dbReference type="AlphaFoldDB" id="A0A1F6U1P1"/>
<dbReference type="PANTHER" id="PTHR22888:SF9">
    <property type="entry name" value="CYTOCHROME C OXIDASE SUBUNIT 2"/>
    <property type="match status" value="1"/>
</dbReference>
<evidence type="ECO:0000313" key="20">
    <source>
        <dbReference type="Proteomes" id="UP000179037"/>
    </source>
</evidence>
<dbReference type="CDD" id="cd13919">
    <property type="entry name" value="CuRO_HCO_II_like_5"/>
    <property type="match status" value="1"/>
</dbReference>
<dbReference type="GO" id="GO:0016020">
    <property type="term" value="C:membrane"/>
    <property type="evidence" value="ECO:0007669"/>
    <property type="project" value="UniProtKB-SubCell"/>
</dbReference>
<keyword evidence="8" id="KW-1278">Translocase</keyword>
<dbReference type="InterPro" id="IPR009056">
    <property type="entry name" value="Cyt_c-like_dom"/>
</dbReference>
<evidence type="ECO:0000256" key="11">
    <source>
        <dbReference type="ARBA" id="ARBA00023004"/>
    </source>
</evidence>
<evidence type="ECO:0000256" key="2">
    <source>
        <dbReference type="ARBA" id="ARBA00007866"/>
    </source>
</evidence>
<keyword evidence="10 16" id="KW-1133">Transmembrane helix</keyword>
<evidence type="ECO:0000256" key="3">
    <source>
        <dbReference type="ARBA" id="ARBA00012949"/>
    </source>
</evidence>
<evidence type="ECO:0000256" key="5">
    <source>
        <dbReference type="ARBA" id="ARBA00022617"/>
    </source>
</evidence>
<feature type="transmembrane region" description="Helical" evidence="16">
    <location>
        <begin position="41"/>
        <end position="62"/>
    </location>
</feature>
<keyword evidence="6 16" id="KW-0812">Transmembrane</keyword>